<keyword evidence="5 8" id="KW-0547">Nucleotide-binding</keyword>
<evidence type="ECO:0000313" key="11">
    <source>
        <dbReference type="EMBL" id="CAG5136715.1"/>
    </source>
</evidence>
<dbReference type="InterPro" id="IPR011009">
    <property type="entry name" value="Kinase-like_dom_sf"/>
</dbReference>
<dbReference type="OrthoDB" id="10013850at2759"/>
<evidence type="ECO:0000256" key="8">
    <source>
        <dbReference type="PROSITE-ProRule" id="PRU10141"/>
    </source>
</evidence>
<sequence>TLVSTDNYTWNTADSLGKGASAVVYLGRHKTAGTYVAVKVFHEHIYQGHKPADSHELELLQQLKHQNIIHFLGVETTTVNPRVVIIMEYCEGGSLHHMIDLPQYRHGLTEDEYLLVLYHVCCGMEYLQQKNVIHRDIKPGNIMRFITNDGFSLYKLTDFGAARNLYEDENFQSLYGTEEYLHPGMYERAVLRLPNSQIFDAKVDLWSLGVTFYHTATGQLPFRPYGGRSNRRTMFEIITQKESGVISGVQTTENGPIELKRDLPDTCPLSSGLKSLVIPLLAGLMEQDPRKMITYSGLFRIVHSIKQKLTINVFYFSKAEELVIYADPNATLSGLQDLIASQTDLTASDQILIVGGQTLEDVVDSMNPLQTYPSHLRNNAIYLFHRQITEDHKLTQPYIPPKPDIMLLDMETDARLAHSCSSWGELVKRNQQSCSQQQEKLVSGILYFR</sequence>
<feature type="domain" description="Protein kinase" evidence="9">
    <location>
        <begin position="10"/>
        <end position="306"/>
    </location>
</feature>
<evidence type="ECO:0000256" key="3">
    <source>
        <dbReference type="ARBA" id="ARBA00022527"/>
    </source>
</evidence>
<dbReference type="GO" id="GO:0005524">
    <property type="term" value="F:ATP binding"/>
    <property type="evidence" value="ECO:0007669"/>
    <property type="project" value="UniProtKB-UniRule"/>
</dbReference>
<dbReference type="PROSITE" id="PS50053">
    <property type="entry name" value="UBIQUITIN_2"/>
    <property type="match status" value="1"/>
</dbReference>
<proteinExistence type="predicted"/>
<dbReference type="PANTHER" id="PTHR22969:SF15">
    <property type="entry name" value="FI05319P"/>
    <property type="match status" value="1"/>
</dbReference>
<dbReference type="CDD" id="cd12219">
    <property type="entry name" value="Ubl_TBK1_like"/>
    <property type="match status" value="1"/>
</dbReference>
<keyword evidence="4" id="KW-0808">Transferase</keyword>
<name>A0A8S4A8Z2_9EUPU</name>
<evidence type="ECO:0000256" key="1">
    <source>
        <dbReference type="ARBA" id="ARBA00004496"/>
    </source>
</evidence>
<dbReference type="Pfam" id="PF00069">
    <property type="entry name" value="Pkinase"/>
    <property type="match status" value="1"/>
</dbReference>
<evidence type="ECO:0000256" key="6">
    <source>
        <dbReference type="ARBA" id="ARBA00022777"/>
    </source>
</evidence>
<dbReference type="GO" id="GO:0005737">
    <property type="term" value="C:cytoplasm"/>
    <property type="evidence" value="ECO:0007669"/>
    <property type="project" value="UniProtKB-SubCell"/>
</dbReference>
<dbReference type="Gene3D" id="3.10.20.90">
    <property type="entry name" value="Phosphatidylinositol 3-kinase Catalytic Subunit, Chain A, domain 1"/>
    <property type="match status" value="1"/>
</dbReference>
<feature type="binding site" evidence="8">
    <location>
        <position position="39"/>
    </location>
    <ligand>
        <name>ATP</name>
        <dbReference type="ChEBI" id="CHEBI:30616"/>
    </ligand>
</feature>
<evidence type="ECO:0000259" key="9">
    <source>
        <dbReference type="PROSITE" id="PS50011"/>
    </source>
</evidence>
<dbReference type="SUPFAM" id="SSF54236">
    <property type="entry name" value="Ubiquitin-like"/>
    <property type="match status" value="1"/>
</dbReference>
<dbReference type="FunFam" id="1.10.510.10:FF:000100">
    <property type="entry name" value="inhibitor of nuclear factor kappa-B kinase subunit epsilon"/>
    <property type="match status" value="1"/>
</dbReference>
<feature type="non-terminal residue" evidence="11">
    <location>
        <position position="449"/>
    </location>
</feature>
<keyword evidence="3" id="KW-0723">Serine/threonine-protein kinase</keyword>
<evidence type="ECO:0008006" key="13">
    <source>
        <dbReference type="Google" id="ProtNLM"/>
    </source>
</evidence>
<dbReference type="PROSITE" id="PS50011">
    <property type="entry name" value="PROTEIN_KINASE_DOM"/>
    <property type="match status" value="1"/>
</dbReference>
<dbReference type="InterPro" id="IPR000626">
    <property type="entry name" value="Ubiquitin-like_dom"/>
</dbReference>
<comment type="caution">
    <text evidence="11">The sequence shown here is derived from an EMBL/GenBank/DDBJ whole genome shotgun (WGS) entry which is preliminary data.</text>
</comment>
<dbReference type="Gene3D" id="1.10.510.10">
    <property type="entry name" value="Transferase(Phosphotransferase) domain 1"/>
    <property type="match status" value="1"/>
</dbReference>
<dbReference type="PANTHER" id="PTHR22969">
    <property type="entry name" value="IKB KINASE"/>
    <property type="match status" value="1"/>
</dbReference>
<dbReference type="Proteomes" id="UP000678393">
    <property type="component" value="Unassembled WGS sequence"/>
</dbReference>
<evidence type="ECO:0000256" key="4">
    <source>
        <dbReference type="ARBA" id="ARBA00022679"/>
    </source>
</evidence>
<evidence type="ECO:0000256" key="5">
    <source>
        <dbReference type="ARBA" id="ARBA00022741"/>
    </source>
</evidence>
<evidence type="ECO:0000256" key="7">
    <source>
        <dbReference type="ARBA" id="ARBA00022840"/>
    </source>
</evidence>
<dbReference type="Gene3D" id="3.30.200.20">
    <property type="entry name" value="Phosphorylase Kinase, domain 1"/>
    <property type="match status" value="1"/>
</dbReference>
<evidence type="ECO:0000256" key="2">
    <source>
        <dbReference type="ARBA" id="ARBA00022490"/>
    </source>
</evidence>
<accession>A0A8S4A8Z2</accession>
<comment type="subcellular location">
    <subcellularLocation>
        <location evidence="1">Cytoplasm</location>
    </subcellularLocation>
</comment>
<organism evidence="11 12">
    <name type="scientific">Candidula unifasciata</name>
    <dbReference type="NCBI Taxonomy" id="100452"/>
    <lineage>
        <taxon>Eukaryota</taxon>
        <taxon>Metazoa</taxon>
        <taxon>Spiralia</taxon>
        <taxon>Lophotrochozoa</taxon>
        <taxon>Mollusca</taxon>
        <taxon>Gastropoda</taxon>
        <taxon>Heterobranchia</taxon>
        <taxon>Euthyneura</taxon>
        <taxon>Panpulmonata</taxon>
        <taxon>Eupulmonata</taxon>
        <taxon>Stylommatophora</taxon>
        <taxon>Helicina</taxon>
        <taxon>Helicoidea</taxon>
        <taxon>Geomitridae</taxon>
        <taxon>Candidula</taxon>
    </lineage>
</organism>
<evidence type="ECO:0000259" key="10">
    <source>
        <dbReference type="PROSITE" id="PS50053"/>
    </source>
</evidence>
<dbReference type="InterPro" id="IPR000719">
    <property type="entry name" value="Prot_kinase_dom"/>
</dbReference>
<keyword evidence="7 8" id="KW-0067">ATP-binding</keyword>
<dbReference type="AlphaFoldDB" id="A0A8S4A8Z2"/>
<keyword evidence="12" id="KW-1185">Reference proteome</keyword>
<dbReference type="InterPro" id="IPR029071">
    <property type="entry name" value="Ubiquitin-like_domsf"/>
</dbReference>
<reference evidence="11" key="1">
    <citation type="submission" date="2021-04" db="EMBL/GenBank/DDBJ databases">
        <authorList>
            <consortium name="Molecular Ecology Group"/>
        </authorList>
    </citation>
    <scope>NUCLEOTIDE SEQUENCE</scope>
</reference>
<dbReference type="PROSITE" id="PS00107">
    <property type="entry name" value="PROTEIN_KINASE_ATP"/>
    <property type="match status" value="1"/>
</dbReference>
<protein>
    <recommendedName>
        <fullName evidence="13">Protein kinase domain-containing protein</fullName>
    </recommendedName>
</protein>
<feature type="domain" description="Ubiquitin-like" evidence="10">
    <location>
        <begin position="309"/>
        <end position="361"/>
    </location>
</feature>
<evidence type="ECO:0000313" key="12">
    <source>
        <dbReference type="Proteomes" id="UP000678393"/>
    </source>
</evidence>
<keyword evidence="2" id="KW-0963">Cytoplasm</keyword>
<keyword evidence="6" id="KW-0418">Kinase</keyword>
<dbReference type="SUPFAM" id="SSF56112">
    <property type="entry name" value="Protein kinase-like (PK-like)"/>
    <property type="match status" value="1"/>
</dbReference>
<dbReference type="InterPro" id="IPR051180">
    <property type="entry name" value="IKK"/>
</dbReference>
<dbReference type="InterPro" id="IPR041087">
    <property type="entry name" value="TBK1_ULD"/>
</dbReference>
<dbReference type="InterPro" id="IPR017441">
    <property type="entry name" value="Protein_kinase_ATP_BS"/>
</dbReference>
<dbReference type="Pfam" id="PF18396">
    <property type="entry name" value="TBK1_ULD"/>
    <property type="match status" value="1"/>
</dbReference>
<gene>
    <name evidence="11" type="ORF">CUNI_LOCUS22273</name>
</gene>
<dbReference type="EMBL" id="CAJHNH020008562">
    <property type="protein sequence ID" value="CAG5136715.1"/>
    <property type="molecule type" value="Genomic_DNA"/>
</dbReference>
<dbReference type="GO" id="GO:0004674">
    <property type="term" value="F:protein serine/threonine kinase activity"/>
    <property type="evidence" value="ECO:0007669"/>
    <property type="project" value="UniProtKB-KW"/>
</dbReference>
<dbReference type="SMART" id="SM00220">
    <property type="entry name" value="S_TKc"/>
    <property type="match status" value="1"/>
</dbReference>